<dbReference type="InterPro" id="IPR011992">
    <property type="entry name" value="EF-hand-dom_pair"/>
</dbReference>
<accession>A0A7S4K1C0</accession>
<dbReference type="InterPro" id="IPR002048">
    <property type="entry name" value="EF_hand_dom"/>
</dbReference>
<evidence type="ECO:0000256" key="1">
    <source>
        <dbReference type="ARBA" id="ARBA00022837"/>
    </source>
</evidence>
<protein>
    <recommendedName>
        <fullName evidence="2">EF-hand domain-containing protein</fullName>
    </recommendedName>
</protein>
<evidence type="ECO:0000259" key="2">
    <source>
        <dbReference type="PROSITE" id="PS50222"/>
    </source>
</evidence>
<feature type="domain" description="EF-hand" evidence="2">
    <location>
        <begin position="25"/>
        <end position="60"/>
    </location>
</feature>
<dbReference type="EMBL" id="HBKR01005253">
    <property type="protein sequence ID" value="CAE2280943.1"/>
    <property type="molecule type" value="Transcribed_RNA"/>
</dbReference>
<reference evidence="3" key="1">
    <citation type="submission" date="2021-01" db="EMBL/GenBank/DDBJ databases">
        <authorList>
            <person name="Corre E."/>
            <person name="Pelletier E."/>
            <person name="Niang G."/>
            <person name="Scheremetjew M."/>
            <person name="Finn R."/>
            <person name="Kale V."/>
            <person name="Holt S."/>
            <person name="Cochrane G."/>
            <person name="Meng A."/>
            <person name="Brown T."/>
            <person name="Cohen L."/>
        </authorList>
    </citation>
    <scope>NUCLEOTIDE SEQUENCE</scope>
    <source>
        <strain evidence="3">SoJaBio B1-5/56/2</strain>
    </source>
</reference>
<dbReference type="PROSITE" id="PS50222">
    <property type="entry name" value="EF_HAND_2"/>
    <property type="match status" value="1"/>
</dbReference>
<dbReference type="InterPro" id="IPR018247">
    <property type="entry name" value="EF_Hand_1_Ca_BS"/>
</dbReference>
<dbReference type="AlphaFoldDB" id="A0A7S4K1C0"/>
<proteinExistence type="predicted"/>
<name>A0A7S4K1C0_9EUKA</name>
<dbReference type="Gene3D" id="1.10.238.10">
    <property type="entry name" value="EF-hand"/>
    <property type="match status" value="1"/>
</dbReference>
<keyword evidence="1" id="KW-0106">Calcium</keyword>
<evidence type="ECO:0000313" key="3">
    <source>
        <dbReference type="EMBL" id="CAE2280943.1"/>
    </source>
</evidence>
<dbReference type="PROSITE" id="PS00018">
    <property type="entry name" value="EF_HAND_1"/>
    <property type="match status" value="1"/>
</dbReference>
<dbReference type="SUPFAM" id="SSF47473">
    <property type="entry name" value="EF-hand"/>
    <property type="match status" value="1"/>
</dbReference>
<organism evidence="3">
    <name type="scientific">Paramoeba aestuarina</name>
    <dbReference type="NCBI Taxonomy" id="180227"/>
    <lineage>
        <taxon>Eukaryota</taxon>
        <taxon>Amoebozoa</taxon>
        <taxon>Discosea</taxon>
        <taxon>Flabellinia</taxon>
        <taxon>Dactylopodida</taxon>
        <taxon>Paramoebidae</taxon>
        <taxon>Paramoeba</taxon>
    </lineage>
</organism>
<sequence>MGDQKTFDETVVVTKIKFGKFFPEEDWKLLVAKFQEIDSSKNGYLSLEELKKSQESMQNALTHAELKQLLNELAVENPAAGLSFCEFMKLQLLLIGISADEISKREELAAGATVAVEGKKTMEIKKLELGREEDKNAASKERREKRDEFKQNFALFGDLITPRGMITPRFSQVR</sequence>
<gene>
    <name evidence="3" type="ORF">NAES01612_LOCUS3519</name>
</gene>
<dbReference type="GO" id="GO:0005509">
    <property type="term" value="F:calcium ion binding"/>
    <property type="evidence" value="ECO:0007669"/>
    <property type="project" value="InterPro"/>
</dbReference>